<dbReference type="GeneID" id="101241352"/>
<keyword evidence="3" id="KW-0472">Membrane</keyword>
<evidence type="ECO:0000256" key="3">
    <source>
        <dbReference type="SAM" id="Phobius"/>
    </source>
</evidence>
<keyword evidence="4" id="KW-1185">Reference proteome</keyword>
<accession>A0ABM4BHI6</accession>
<evidence type="ECO:0000313" key="5">
    <source>
        <dbReference type="RefSeq" id="XP_065648480.1"/>
    </source>
</evidence>
<evidence type="ECO:0000256" key="2">
    <source>
        <dbReference type="SAM" id="MobiDB-lite"/>
    </source>
</evidence>
<name>A0ABM4BHI6_HYDVU</name>
<dbReference type="RefSeq" id="XP_065648480.1">
    <property type="nucleotide sequence ID" value="XM_065792408.1"/>
</dbReference>
<evidence type="ECO:0000313" key="4">
    <source>
        <dbReference type="Proteomes" id="UP001652625"/>
    </source>
</evidence>
<dbReference type="RefSeq" id="XP_065648481.1">
    <property type="nucleotide sequence ID" value="XM_065792409.1"/>
</dbReference>
<gene>
    <name evidence="5 6" type="primary">LOC101241352</name>
</gene>
<feature type="compositionally biased region" description="Basic and acidic residues" evidence="2">
    <location>
        <begin position="661"/>
        <end position="672"/>
    </location>
</feature>
<comment type="similarity">
    <text evidence="1">Belongs to the HEM-1/HEM-2 family.</text>
</comment>
<dbReference type="PANTHER" id="PTHR12093:SF10">
    <property type="entry name" value="MEMBRANE-ASSOCIATED PROTEIN HEM"/>
    <property type="match status" value="1"/>
</dbReference>
<evidence type="ECO:0000256" key="1">
    <source>
        <dbReference type="ARBA" id="ARBA00037947"/>
    </source>
</evidence>
<dbReference type="Pfam" id="PF09735">
    <property type="entry name" value="Nckap1"/>
    <property type="match status" value="1"/>
</dbReference>
<feature type="transmembrane region" description="Helical" evidence="3">
    <location>
        <begin position="983"/>
        <end position="1002"/>
    </location>
</feature>
<organism evidence="4 6">
    <name type="scientific">Hydra vulgaris</name>
    <name type="common">Hydra</name>
    <name type="synonym">Hydra attenuata</name>
    <dbReference type="NCBI Taxonomy" id="6087"/>
    <lineage>
        <taxon>Eukaryota</taxon>
        <taxon>Metazoa</taxon>
        <taxon>Cnidaria</taxon>
        <taxon>Hydrozoa</taxon>
        <taxon>Hydroidolina</taxon>
        <taxon>Anthoathecata</taxon>
        <taxon>Aplanulata</taxon>
        <taxon>Hydridae</taxon>
        <taxon>Hydra</taxon>
    </lineage>
</organism>
<protein>
    <submittedName>
        <fullName evidence="5">Nck-associated protein 1 homolog isoform X2</fullName>
    </submittedName>
    <submittedName>
        <fullName evidence="6">Nck-associated protein 1 homolog isoform X3</fullName>
    </submittedName>
</protein>
<dbReference type="Proteomes" id="UP001652625">
    <property type="component" value="Chromosome 03"/>
</dbReference>
<sequence length="1135" mass="130864">MDHVMTTSEQKLAEKLIILNDHGQGMITRIYNIKKACSDPKSRPAFLNDKNLEPALKVIVKKFPSIENSKAVHMQPVMQIHVNIIKGLSNYYYTFVDIMTFRDHVSELLTQIDASFVHFDITLNFELTKAYFDLMTTYASIFLLMSKVEDRKAVLSLFNHAIEMQKTQSEPNFPRLGQMILDYENPFRKFVEEFTPHAQRIGIGLNTVCLLYKRRNMSGEVMRQTQLLSLTTSPQQMLSPINTETVPCEFLSLEEMTRWILFSCTLCPSQITAQPNVVDAWKSCLQDGFCLTLYRDEVIYIHKDIQTLFESLKGYSKRGKEVQEYLTSSMQFSPAFHRERRKYLLTAFDEMILIFRDQPGLFGPKLLVALTALSHARDEIQWLVKHKHHPPPKGKKVALDDYDDSMLSKLMFDIMELRGLFSKYSHVIKRYFMQYLSGFDVAVLKIIIQRISVCPEDESMIMTDFVEALSSPDIKQGDASVMPDFRGLRLDWMRLQTYTSVRGSVPELKDNKDLAMLMNTISLHTKLVDSQDSILNEVSDLSLLCFYPSLFHDSFQSCLNNVHLIRYSIAYPLVCSTFLNSTHSMCPEERHLIGDRSLVAVNSFLDAISFKATHFISQFCEEHLRLSRQLDPGNAVHYMTILEDSKLKKERPRPIPPKPGQESRKKTVENQKPVDTKYHSQIDLLLAITHCKDIHVWEHIFSPKEYLVSQLEEFFSKTIFRLLNYNEATQEIARPSALLSDIRSYITTLHRLEEFVNLDMGRIFNATLLQQTQNCDNTGGPTLTSTYTFWYNEIVLKRICLNGGVIYSPVRESFIGRTKASYPPIADYTDMTEMRALSELLGAYGVRHFSRKLVQKVILEVEELKKLVINNKDLLVSIYENPLKCDVFELVKKIKGIEDVITRTTSMGILLIFRQMLSDGLKDVLPRRVPFLMRVLSDFKSNNTRNDSTITHEMAQAAGLHFEFDAELYHLLRNSRDKMEEDGFLWTLLLVLWAIAVPILAFKDNNEYNPLFEAHENNAHCMAVALNSLPQALFTITGEDVDEKMKIFLKVATSGLLRLGVDQSNKDLVARQRSSSFVLLDLIVKKSQYLSQDEFDMYFPYDLVRDAYSQVYKKQRLHIAKRNGELSNQEQEAAS</sequence>
<dbReference type="InterPro" id="IPR019137">
    <property type="entry name" value="Nck-associated_protein-1"/>
</dbReference>
<reference evidence="5 6" key="1">
    <citation type="submission" date="2025-05" db="UniProtKB">
        <authorList>
            <consortium name="RefSeq"/>
        </authorList>
    </citation>
    <scope>IDENTIFICATION</scope>
</reference>
<keyword evidence="3" id="KW-1133">Transmembrane helix</keyword>
<feature type="region of interest" description="Disordered" evidence="2">
    <location>
        <begin position="647"/>
        <end position="672"/>
    </location>
</feature>
<dbReference type="PANTHER" id="PTHR12093">
    <property type="entry name" value="NCK-ASSOCIATED PROTEIN 1"/>
    <property type="match status" value="1"/>
</dbReference>
<keyword evidence="3" id="KW-0812">Transmembrane</keyword>
<proteinExistence type="inferred from homology"/>
<evidence type="ECO:0000313" key="6">
    <source>
        <dbReference type="RefSeq" id="XP_065648481.1"/>
    </source>
</evidence>